<sequence length="93" mass="11016">MDANSVFFYNRLHQDVLATIRTRMWFQYDGGACTFRWDGRGRPHLTASKINVPFLPGFYNYYYLRPYGESCVRDTRAAPRRPCRPTIRRGQFA</sequence>
<organism evidence="1 2">
    <name type="scientific">Araneus ventricosus</name>
    <name type="common">Orbweaver spider</name>
    <name type="synonym">Epeira ventricosa</name>
    <dbReference type="NCBI Taxonomy" id="182803"/>
    <lineage>
        <taxon>Eukaryota</taxon>
        <taxon>Metazoa</taxon>
        <taxon>Ecdysozoa</taxon>
        <taxon>Arthropoda</taxon>
        <taxon>Chelicerata</taxon>
        <taxon>Arachnida</taxon>
        <taxon>Araneae</taxon>
        <taxon>Araneomorphae</taxon>
        <taxon>Entelegynae</taxon>
        <taxon>Araneoidea</taxon>
        <taxon>Araneidae</taxon>
        <taxon>Araneus</taxon>
    </lineage>
</organism>
<dbReference type="AlphaFoldDB" id="A0A4Y2CXL9"/>
<protein>
    <submittedName>
        <fullName evidence="1">Uncharacterized protein</fullName>
    </submittedName>
</protein>
<gene>
    <name evidence="1" type="ORF">AVEN_5306_1</name>
</gene>
<keyword evidence="2" id="KW-1185">Reference proteome</keyword>
<evidence type="ECO:0000313" key="1">
    <source>
        <dbReference type="EMBL" id="GBM09133.1"/>
    </source>
</evidence>
<proteinExistence type="predicted"/>
<evidence type="ECO:0000313" key="2">
    <source>
        <dbReference type="Proteomes" id="UP000499080"/>
    </source>
</evidence>
<accession>A0A4Y2CXL9</accession>
<reference evidence="1 2" key="1">
    <citation type="journal article" date="2019" name="Sci. Rep.">
        <title>Orb-weaving spider Araneus ventricosus genome elucidates the spidroin gene catalogue.</title>
        <authorList>
            <person name="Kono N."/>
            <person name="Nakamura H."/>
            <person name="Ohtoshi R."/>
            <person name="Moran D.A.P."/>
            <person name="Shinohara A."/>
            <person name="Yoshida Y."/>
            <person name="Fujiwara M."/>
            <person name="Mori M."/>
            <person name="Tomita M."/>
            <person name="Arakawa K."/>
        </authorList>
    </citation>
    <scope>NUCLEOTIDE SEQUENCE [LARGE SCALE GENOMIC DNA]</scope>
</reference>
<dbReference type="EMBL" id="BGPR01000265">
    <property type="protein sequence ID" value="GBM09133.1"/>
    <property type="molecule type" value="Genomic_DNA"/>
</dbReference>
<name>A0A4Y2CXL9_ARAVE</name>
<comment type="caution">
    <text evidence="1">The sequence shown here is derived from an EMBL/GenBank/DDBJ whole genome shotgun (WGS) entry which is preliminary data.</text>
</comment>
<dbReference type="Proteomes" id="UP000499080">
    <property type="component" value="Unassembled WGS sequence"/>
</dbReference>